<dbReference type="RefSeq" id="XP_049312151.1">
    <property type="nucleotide sequence ID" value="XM_049456194.1"/>
</dbReference>
<dbReference type="Gene3D" id="1.10.10.60">
    <property type="entry name" value="Homeodomain-like"/>
    <property type="match status" value="1"/>
</dbReference>
<evidence type="ECO:0000259" key="2">
    <source>
        <dbReference type="Pfam" id="PF13837"/>
    </source>
</evidence>
<dbReference type="KEGG" id="bdr:105223714"/>
<protein>
    <submittedName>
        <fullName evidence="4 5">Uncharacterized protein LOC105223714</fullName>
    </submittedName>
</protein>
<gene>
    <name evidence="4 5 6" type="primary">LOC105223714</name>
</gene>
<dbReference type="Pfam" id="PF13837">
    <property type="entry name" value="Myb_DNA-bind_4"/>
    <property type="match status" value="1"/>
</dbReference>
<proteinExistence type="predicted"/>
<evidence type="ECO:0000313" key="3">
    <source>
        <dbReference type="Proteomes" id="UP001652620"/>
    </source>
</evidence>
<dbReference type="InParanoid" id="A0A6I9VAE3"/>
<feature type="region of interest" description="Disordered" evidence="1">
    <location>
        <begin position="133"/>
        <end position="155"/>
    </location>
</feature>
<reference evidence="3 4" key="1">
    <citation type="submission" date="2025-05" db="UniProtKB">
        <authorList>
            <consortium name="RefSeq"/>
        </authorList>
    </citation>
    <scope>NUCLEOTIDE SEQUENCE [LARGE SCALE GENOMIC DNA]</scope>
    <source>
        <tissue evidence="4 5">Adult</tissue>
    </source>
</reference>
<dbReference type="OrthoDB" id="676304at2759"/>
<feature type="domain" description="Myb/SANT-like DNA-binding" evidence="2">
    <location>
        <begin position="11"/>
        <end position="93"/>
    </location>
</feature>
<evidence type="ECO:0000313" key="4">
    <source>
        <dbReference type="RefSeq" id="XP_011199803.2"/>
    </source>
</evidence>
<dbReference type="RefSeq" id="XP_011199803.2">
    <property type="nucleotide sequence ID" value="XM_011201501.4"/>
</dbReference>
<name>A0A6I9VAE3_BACDO</name>
<evidence type="ECO:0000313" key="5">
    <source>
        <dbReference type="RefSeq" id="XP_049312147.1"/>
    </source>
</evidence>
<organism evidence="3 4">
    <name type="scientific">Bactrocera dorsalis</name>
    <name type="common">Oriental fruit fly</name>
    <name type="synonym">Dacus dorsalis</name>
    <dbReference type="NCBI Taxonomy" id="27457"/>
    <lineage>
        <taxon>Eukaryota</taxon>
        <taxon>Metazoa</taxon>
        <taxon>Ecdysozoa</taxon>
        <taxon>Arthropoda</taxon>
        <taxon>Hexapoda</taxon>
        <taxon>Insecta</taxon>
        <taxon>Pterygota</taxon>
        <taxon>Neoptera</taxon>
        <taxon>Endopterygota</taxon>
        <taxon>Diptera</taxon>
        <taxon>Brachycera</taxon>
        <taxon>Muscomorpha</taxon>
        <taxon>Tephritoidea</taxon>
        <taxon>Tephritidae</taxon>
        <taxon>Bactrocera</taxon>
        <taxon>Bactrocera</taxon>
    </lineage>
</organism>
<evidence type="ECO:0000256" key="1">
    <source>
        <dbReference type="SAM" id="MobiDB-lite"/>
    </source>
</evidence>
<accession>A0A6I9VAE3</accession>
<dbReference type="InterPro" id="IPR044822">
    <property type="entry name" value="Myb_DNA-bind_4"/>
</dbReference>
<evidence type="ECO:0000313" key="6">
    <source>
        <dbReference type="RefSeq" id="XP_049312151.1"/>
    </source>
</evidence>
<keyword evidence="3" id="KW-1185">Reference proteome</keyword>
<dbReference type="GeneID" id="105223714"/>
<dbReference type="Proteomes" id="UP001652620">
    <property type="component" value="Chromosome 1"/>
</dbReference>
<dbReference type="RefSeq" id="XP_049312147.1">
    <property type="nucleotide sequence ID" value="XM_049456190.1"/>
</dbReference>
<feature type="region of interest" description="Disordered" evidence="1">
    <location>
        <begin position="178"/>
        <end position="199"/>
    </location>
</feature>
<dbReference type="AlphaFoldDB" id="A0A6I9VAE3"/>
<sequence>MAHNETKSQSFKWTKNPTLLLISLINKNYLQLQSGVKKFTFQQIAQEINNRLGTCLAYDQVESKWKGLKRTYIKMKDSEAKLSWEFYDQIHEILKDDMEINPSVTANSDDVFTTGCETEFDFVEYTIEPESSTFQQIRKRHRSDSDDEYSSAEDVKARMRNLSRISIESRKGKVIRNKYDKEDSNARSRPKIADHDRYSKEYENRRISDDDRTYYKCRGCQRSHSCCESLEDARERRHQEKMKMARKFLAIFEKMVDRM</sequence>